<sequence length="100" mass="10874">MAAFRRVHSARFTSVYEGVSPEIVSFRVRAAGPAPALTVAQADAPAGGVPLKGRRMAWFGDRFHDTPVYDRYALASEGMIQGPAIIEEREATTILGRRTV</sequence>
<dbReference type="InterPro" id="IPR049517">
    <property type="entry name" value="ACX-like_C"/>
</dbReference>
<comment type="caution">
    <text evidence="2">The sequence shown here is derived from an EMBL/GenBank/DDBJ whole genome shotgun (WGS) entry which is preliminary data.</text>
</comment>
<dbReference type="Proteomes" id="UP001595420">
    <property type="component" value="Unassembled WGS sequence"/>
</dbReference>
<dbReference type="RefSeq" id="WP_246603311.1">
    <property type="nucleotide sequence ID" value="NZ_JAFNJS010000012.1"/>
</dbReference>
<organism evidence="2 3">
    <name type="scientific">Falsiroseomonas tokyonensis</name>
    <dbReference type="NCBI Taxonomy" id="430521"/>
    <lineage>
        <taxon>Bacteria</taxon>
        <taxon>Pseudomonadati</taxon>
        <taxon>Pseudomonadota</taxon>
        <taxon>Alphaproteobacteria</taxon>
        <taxon>Acetobacterales</taxon>
        <taxon>Roseomonadaceae</taxon>
        <taxon>Falsiroseomonas</taxon>
    </lineage>
</organism>
<accession>A0ABV7C0Y3</accession>
<dbReference type="Pfam" id="PF19278">
    <property type="entry name" value="Hydant_A_C"/>
    <property type="match status" value="1"/>
</dbReference>
<name>A0ABV7C0Y3_9PROT</name>
<reference evidence="3" key="1">
    <citation type="journal article" date="2019" name="Int. J. Syst. Evol. Microbiol.">
        <title>The Global Catalogue of Microorganisms (GCM) 10K type strain sequencing project: providing services to taxonomists for standard genome sequencing and annotation.</title>
        <authorList>
            <consortium name="The Broad Institute Genomics Platform"/>
            <consortium name="The Broad Institute Genome Sequencing Center for Infectious Disease"/>
            <person name="Wu L."/>
            <person name="Ma J."/>
        </authorList>
    </citation>
    <scope>NUCLEOTIDE SEQUENCE [LARGE SCALE GENOMIC DNA]</scope>
    <source>
        <strain evidence="3">CGMCC 1.16855</strain>
    </source>
</reference>
<evidence type="ECO:0000313" key="3">
    <source>
        <dbReference type="Proteomes" id="UP001595420"/>
    </source>
</evidence>
<feature type="domain" description="Acetophenone carboxylase-like C-terminal" evidence="1">
    <location>
        <begin position="24"/>
        <end position="94"/>
    </location>
</feature>
<proteinExistence type="predicted"/>
<evidence type="ECO:0000259" key="1">
    <source>
        <dbReference type="Pfam" id="PF19278"/>
    </source>
</evidence>
<evidence type="ECO:0000313" key="2">
    <source>
        <dbReference type="EMBL" id="MFC3003572.1"/>
    </source>
</evidence>
<gene>
    <name evidence="2" type="ORF">ACFOD3_27005</name>
</gene>
<protein>
    <recommendedName>
        <fullName evidence="1">Acetophenone carboxylase-like C-terminal domain-containing protein</fullName>
    </recommendedName>
</protein>
<keyword evidence="3" id="KW-1185">Reference proteome</keyword>
<dbReference type="EMBL" id="JBHRSB010000012">
    <property type="protein sequence ID" value="MFC3003572.1"/>
    <property type="molecule type" value="Genomic_DNA"/>
</dbReference>